<protein>
    <submittedName>
        <fullName evidence="1">NYN domain-containing protein</fullName>
    </submittedName>
</protein>
<evidence type="ECO:0000313" key="1">
    <source>
        <dbReference type="EMBL" id="RII43631.1"/>
    </source>
</evidence>
<sequence length="182" mass="20427">MSTRRTYLLVDGENIDATLGQSILGRRPNPEERPRWQQLLHAMEDEWEQPVTALFFLATNGEVPMSFVQALLAMNYKPIPLSGEGKIVDIAIQRTAEALLEREADVALVSHDADFVPQMTALAQDPTRRLAAVGFGELMAGELRRVPGIEVLDLEYDIEAFKAPLPRVRIIDIDDFNPLDFI</sequence>
<evidence type="ECO:0000313" key="2">
    <source>
        <dbReference type="Proteomes" id="UP000265419"/>
    </source>
</evidence>
<reference evidence="1 2" key="1">
    <citation type="submission" date="2018-07" db="EMBL/GenBank/DDBJ databases">
        <title>Arthrobacter sp. nov., isolated from raw cow's milk with high bacterial count.</title>
        <authorList>
            <person name="Hahne J."/>
            <person name="Isele D."/>
            <person name="Lipski A."/>
        </authorList>
    </citation>
    <scope>NUCLEOTIDE SEQUENCE [LARGE SCALE GENOMIC DNA]</scope>
    <source>
        <strain evidence="1 2">JZ R-35</strain>
    </source>
</reference>
<keyword evidence="2" id="KW-1185">Reference proteome</keyword>
<dbReference type="Proteomes" id="UP000265419">
    <property type="component" value="Unassembled WGS sequence"/>
</dbReference>
<proteinExistence type="predicted"/>
<comment type="caution">
    <text evidence="1">The sequence shown here is derived from an EMBL/GenBank/DDBJ whole genome shotgun (WGS) entry which is preliminary data.</text>
</comment>
<dbReference type="Gene3D" id="3.40.50.1010">
    <property type="entry name" value="5'-nuclease"/>
    <property type="match status" value="1"/>
</dbReference>
<name>A0A399JDI1_9MICC</name>
<dbReference type="EMBL" id="QQXK01000002">
    <property type="protein sequence ID" value="RII43631.1"/>
    <property type="molecule type" value="Genomic_DNA"/>
</dbReference>
<dbReference type="RefSeq" id="WP_119423391.1">
    <property type="nucleotide sequence ID" value="NZ_JBHOFJ010000015.1"/>
</dbReference>
<organism evidence="1 2">
    <name type="scientific">Galactobacter valiniphilus</name>
    <dbReference type="NCBI Taxonomy" id="2676122"/>
    <lineage>
        <taxon>Bacteria</taxon>
        <taxon>Bacillati</taxon>
        <taxon>Actinomycetota</taxon>
        <taxon>Actinomycetes</taxon>
        <taxon>Micrococcales</taxon>
        <taxon>Micrococcaceae</taxon>
        <taxon>Galactobacter</taxon>
    </lineage>
</organism>
<dbReference type="AlphaFoldDB" id="A0A399JDI1"/>
<gene>
    <name evidence="1" type="ORF">DWB68_01685</name>
</gene>
<accession>A0A399JDI1</accession>